<evidence type="ECO:0000313" key="2">
    <source>
        <dbReference type="EMBL" id="CAD7226197.1"/>
    </source>
</evidence>
<feature type="region of interest" description="Disordered" evidence="1">
    <location>
        <begin position="325"/>
        <end position="401"/>
    </location>
</feature>
<dbReference type="EMBL" id="OB660772">
    <property type="protein sequence ID" value="CAD7226197.1"/>
    <property type="molecule type" value="Genomic_DNA"/>
</dbReference>
<feature type="region of interest" description="Disordered" evidence="1">
    <location>
        <begin position="1"/>
        <end position="33"/>
    </location>
</feature>
<feature type="compositionally biased region" description="Polar residues" evidence="1">
    <location>
        <begin position="268"/>
        <end position="285"/>
    </location>
</feature>
<feature type="region of interest" description="Disordered" evidence="1">
    <location>
        <begin position="216"/>
        <end position="240"/>
    </location>
</feature>
<feature type="compositionally biased region" description="Low complexity" evidence="1">
    <location>
        <begin position="387"/>
        <end position="399"/>
    </location>
</feature>
<feature type="region of interest" description="Disordered" evidence="1">
    <location>
        <begin position="419"/>
        <end position="456"/>
    </location>
</feature>
<feature type="region of interest" description="Disordered" evidence="1">
    <location>
        <begin position="268"/>
        <end position="291"/>
    </location>
</feature>
<evidence type="ECO:0000256" key="1">
    <source>
        <dbReference type="SAM" id="MobiDB-lite"/>
    </source>
</evidence>
<sequence>MSPIPRVLWEGSSDSTSSSALPCPAMRPTRKSRVRRNLVAKAEHKQQKLNSIDVVTQFNRVTGDDLLVGEQSRRAYPICLVGFVQSRREEMERFDDNNVLFPRFESVLKPAIMGGTSGPLAAMLEEYRIEGLDVESALDSFYNLPLKKPVKPTAQSFADVHQLPPALLALAKEGRSGAPASTAGGSGKRRNNPASVRSLSILDALTELGSGEMATLSQAVHPSKATPLRGTREPPSRSQPLQHDFLSVHQARAGRTAIAASSLYSSVQAQTKRRQSQPGQRNGSVPSAKDSVSEVYGVPFRVNGSTGASVVSPSEIDAIVKQVLASSSSPSLQTPPPDMGRRKGMSLFPSPVRQTPPTAPSPAASAPIKKKKSPALLPRPPPPPLSPAWSPGPSGAFPGVRRTPEWTRAVFEIARKGDAPKLGSSTFEGDVVWHSPPTDRGFSLRQKEADEELSTV</sequence>
<accession>A0A7R8ZN72</accession>
<organism evidence="2">
    <name type="scientific">Cyprideis torosa</name>
    <dbReference type="NCBI Taxonomy" id="163714"/>
    <lineage>
        <taxon>Eukaryota</taxon>
        <taxon>Metazoa</taxon>
        <taxon>Ecdysozoa</taxon>
        <taxon>Arthropoda</taxon>
        <taxon>Crustacea</taxon>
        <taxon>Oligostraca</taxon>
        <taxon>Ostracoda</taxon>
        <taxon>Podocopa</taxon>
        <taxon>Podocopida</taxon>
        <taxon>Cytherocopina</taxon>
        <taxon>Cytheroidea</taxon>
        <taxon>Cytherideidae</taxon>
        <taxon>Cyprideis</taxon>
    </lineage>
</organism>
<reference evidence="2" key="1">
    <citation type="submission" date="2020-11" db="EMBL/GenBank/DDBJ databases">
        <authorList>
            <person name="Tran Van P."/>
        </authorList>
    </citation>
    <scope>NUCLEOTIDE SEQUENCE</scope>
</reference>
<proteinExistence type="predicted"/>
<dbReference type="AlphaFoldDB" id="A0A7R8ZN72"/>
<gene>
    <name evidence="2" type="ORF">CTOB1V02_LOCUS4121</name>
</gene>
<protein>
    <submittedName>
        <fullName evidence="2">Uncharacterized protein</fullName>
    </submittedName>
</protein>
<name>A0A7R8ZN72_9CRUS</name>
<feature type="compositionally biased region" description="Pro residues" evidence="1">
    <location>
        <begin position="377"/>
        <end position="386"/>
    </location>
</feature>
<feature type="region of interest" description="Disordered" evidence="1">
    <location>
        <begin position="174"/>
        <end position="195"/>
    </location>
</feature>